<evidence type="ECO:0000313" key="4">
    <source>
        <dbReference type="Proteomes" id="UP001596310"/>
    </source>
</evidence>
<dbReference type="SMART" id="SM00530">
    <property type="entry name" value="HTH_XRE"/>
    <property type="match status" value="1"/>
</dbReference>
<accession>A0ABW1UQS6</accession>
<evidence type="ECO:0000313" key="3">
    <source>
        <dbReference type="EMBL" id="MFC6316046.1"/>
    </source>
</evidence>
<reference evidence="4" key="1">
    <citation type="journal article" date="2019" name="Int. J. Syst. Evol. Microbiol.">
        <title>The Global Catalogue of Microorganisms (GCM) 10K type strain sequencing project: providing services to taxonomists for standard genome sequencing and annotation.</title>
        <authorList>
            <consortium name="The Broad Institute Genomics Platform"/>
            <consortium name="The Broad Institute Genome Sequencing Center for Infectious Disease"/>
            <person name="Wu L."/>
            <person name="Ma J."/>
        </authorList>
    </citation>
    <scope>NUCLEOTIDE SEQUENCE [LARGE SCALE GENOMIC DNA]</scope>
    <source>
        <strain evidence="4">CCM 8897</strain>
    </source>
</reference>
<sequence>MKERVETNFNPRQLTSARVAEGLTMKELAEKSNISRQMISNYESGKTVPKGESLLKIISVLKYPIQFFTSDSTELMVGATFFRSQSAATKKKRNMQSERIKFSIATYNFFSKYINFPNVNLPEIIDKDIDEITDDEIKEKAEELRVTWNFDSSSPIVHLINKAEVNGIVIVESNMEDHTLDAVSHMYQGRPFIVLADNHESAVRRRFNIAHELGHMLLHSSVEDLENYSDRILKNKIEHQANLFASYFLLPDEAFSDSLLSTSLEFYKRLKKYWLVSIAAMVQKTSLLGLINDDQKLYLNKQISWHKWRKSEPFDDVLPIEHPSLFKKMFKMIIENNVVSKNEFFSELPLPIDELESMLETSLADQSPSVADEKPYLRLLK</sequence>
<dbReference type="InterPro" id="IPR010982">
    <property type="entry name" value="Lambda_DNA-bd_dom_sf"/>
</dbReference>
<dbReference type="Gene3D" id="1.10.10.2910">
    <property type="match status" value="1"/>
</dbReference>
<dbReference type="CDD" id="cd00093">
    <property type="entry name" value="HTH_XRE"/>
    <property type="match status" value="1"/>
</dbReference>
<feature type="domain" description="HTH cro/C1-type" evidence="2">
    <location>
        <begin position="14"/>
        <end position="68"/>
    </location>
</feature>
<dbReference type="PROSITE" id="PS50943">
    <property type="entry name" value="HTH_CROC1"/>
    <property type="match status" value="1"/>
</dbReference>
<dbReference type="PANTHER" id="PTHR43236:SF1">
    <property type="entry name" value="BLL7220 PROTEIN"/>
    <property type="match status" value="1"/>
</dbReference>
<organism evidence="3 4">
    <name type="scientific">Lapidilactobacillus achengensis</name>
    <dbReference type="NCBI Taxonomy" id="2486000"/>
    <lineage>
        <taxon>Bacteria</taxon>
        <taxon>Bacillati</taxon>
        <taxon>Bacillota</taxon>
        <taxon>Bacilli</taxon>
        <taxon>Lactobacillales</taxon>
        <taxon>Lactobacillaceae</taxon>
        <taxon>Lapidilactobacillus</taxon>
    </lineage>
</organism>
<evidence type="ECO:0000259" key="2">
    <source>
        <dbReference type="PROSITE" id="PS50943"/>
    </source>
</evidence>
<dbReference type="InterPro" id="IPR052345">
    <property type="entry name" value="Rad_response_metalloprotease"/>
</dbReference>
<dbReference type="PANTHER" id="PTHR43236">
    <property type="entry name" value="ANTITOXIN HIGA1"/>
    <property type="match status" value="1"/>
</dbReference>
<dbReference type="InterPro" id="IPR010359">
    <property type="entry name" value="IrrE_HExxH"/>
</dbReference>
<dbReference type="SUPFAM" id="SSF47413">
    <property type="entry name" value="lambda repressor-like DNA-binding domains"/>
    <property type="match status" value="1"/>
</dbReference>
<comment type="caution">
    <text evidence="3">The sequence shown here is derived from an EMBL/GenBank/DDBJ whole genome shotgun (WGS) entry which is preliminary data.</text>
</comment>
<dbReference type="Pfam" id="PF01381">
    <property type="entry name" value="HTH_3"/>
    <property type="match status" value="1"/>
</dbReference>
<dbReference type="InterPro" id="IPR001387">
    <property type="entry name" value="Cro/C1-type_HTH"/>
</dbReference>
<dbReference type="RefSeq" id="WP_125601032.1">
    <property type="nucleotide sequence ID" value="NZ_JBHSSM010000023.1"/>
</dbReference>
<gene>
    <name evidence="3" type="ORF">ACFQHW_10775</name>
</gene>
<keyword evidence="4" id="KW-1185">Reference proteome</keyword>
<dbReference type="Proteomes" id="UP001596310">
    <property type="component" value="Unassembled WGS sequence"/>
</dbReference>
<dbReference type="Pfam" id="PF06114">
    <property type="entry name" value="Peptidase_M78"/>
    <property type="match status" value="1"/>
</dbReference>
<name>A0ABW1UQS6_9LACO</name>
<evidence type="ECO:0000256" key="1">
    <source>
        <dbReference type="ARBA" id="ARBA00007227"/>
    </source>
</evidence>
<dbReference type="EMBL" id="JBHSSM010000023">
    <property type="protein sequence ID" value="MFC6316046.1"/>
    <property type="molecule type" value="Genomic_DNA"/>
</dbReference>
<protein>
    <submittedName>
        <fullName evidence="3">XRE family transcriptional regulator</fullName>
    </submittedName>
</protein>
<dbReference type="Gene3D" id="1.10.260.40">
    <property type="entry name" value="lambda repressor-like DNA-binding domains"/>
    <property type="match status" value="1"/>
</dbReference>
<comment type="similarity">
    <text evidence="1">Belongs to the short-chain fatty acyl-CoA assimilation regulator (ScfR) family.</text>
</comment>
<proteinExistence type="inferred from homology"/>